<dbReference type="GO" id="GO:0003682">
    <property type="term" value="F:chromatin binding"/>
    <property type="evidence" value="ECO:0007669"/>
    <property type="project" value="TreeGrafter"/>
</dbReference>
<evidence type="ECO:0000256" key="3">
    <source>
        <dbReference type="ARBA" id="ARBA00009471"/>
    </source>
</evidence>
<keyword evidence="5" id="KW-0158">Chromosome</keyword>
<protein>
    <recommendedName>
        <fullName evidence="4 11">Condensin complex subunit 2</fullName>
    </recommendedName>
</protein>
<dbReference type="GO" id="GO:0051315">
    <property type="term" value="P:attachment of mitotic spindle microtubules to kinetochore"/>
    <property type="evidence" value="ECO:0007669"/>
    <property type="project" value="EnsemblFungi"/>
</dbReference>
<evidence type="ECO:0000256" key="10">
    <source>
        <dbReference type="ARBA" id="ARBA00023306"/>
    </source>
</evidence>
<reference evidence="13 14" key="1">
    <citation type="journal article" date="2011" name="Science">
        <title>Comparative functional genomics of the fission yeasts.</title>
        <authorList>
            <person name="Rhind N."/>
            <person name="Chen Z."/>
            <person name="Yassour M."/>
            <person name="Thompson D.A."/>
            <person name="Haas B.J."/>
            <person name="Habib N."/>
            <person name="Wapinski I."/>
            <person name="Roy S."/>
            <person name="Lin M.F."/>
            <person name="Heiman D.I."/>
            <person name="Young S.K."/>
            <person name="Furuya K."/>
            <person name="Guo Y."/>
            <person name="Pidoux A."/>
            <person name="Chen H.M."/>
            <person name="Robbertse B."/>
            <person name="Goldberg J.M."/>
            <person name="Aoki K."/>
            <person name="Bayne E.H."/>
            <person name="Berlin A.M."/>
            <person name="Desjardins C.A."/>
            <person name="Dobbs E."/>
            <person name="Dukaj L."/>
            <person name="Fan L."/>
            <person name="FitzGerald M.G."/>
            <person name="French C."/>
            <person name="Gujja S."/>
            <person name="Hansen K."/>
            <person name="Keifenheim D."/>
            <person name="Levin J.Z."/>
            <person name="Mosher R.A."/>
            <person name="Mueller C.A."/>
            <person name="Pfiffner J."/>
            <person name="Priest M."/>
            <person name="Russ C."/>
            <person name="Smialowska A."/>
            <person name="Swoboda P."/>
            <person name="Sykes S.M."/>
            <person name="Vaughn M."/>
            <person name="Vengrova S."/>
            <person name="Yoder R."/>
            <person name="Zeng Q."/>
            <person name="Allshire R."/>
            <person name="Baulcombe D."/>
            <person name="Birren B.W."/>
            <person name="Brown W."/>
            <person name="Ekwall K."/>
            <person name="Kellis M."/>
            <person name="Leatherwood J."/>
            <person name="Levin H."/>
            <person name="Margalit H."/>
            <person name="Martienssen R."/>
            <person name="Nieduszynski C.A."/>
            <person name="Spatafora J.W."/>
            <person name="Friedman N."/>
            <person name="Dalgaard J.Z."/>
            <person name="Baumann P."/>
            <person name="Niki H."/>
            <person name="Regev A."/>
            <person name="Nusbaum C."/>
        </authorList>
    </citation>
    <scope>NUCLEOTIDE SEQUENCE [LARGE SCALE GENOMIC DNA]</scope>
    <source>
        <strain evidence="14">yFS286</strain>
    </source>
</reference>
<dbReference type="OrthoDB" id="362021at2759"/>
<comment type="function">
    <text evidence="11">Regulatory subunit of the condensin complex, a complex required for conversion of interphase chromatin into mitotic-like condense chromosomes.</text>
</comment>
<keyword evidence="8 11" id="KW-0498">Mitosis</keyword>
<feature type="region of interest" description="Disordered" evidence="12">
    <location>
        <begin position="247"/>
        <end position="272"/>
    </location>
</feature>
<dbReference type="Pfam" id="PF05786">
    <property type="entry name" value="Cnd2"/>
    <property type="match status" value="1"/>
</dbReference>
<sequence>MKRASLGGHTPVNLNSLNDDALEKKKAKQKSRKERELRRSSALQSITPRRESLGGPGYGSPFNSSYQVPVLSNFEEWIKLATDNKINSTNTWNFALIDYFHDMSLLREGEAINFQKASCTLDGCVKIYTSRIDSVATETGKLLSGLANDSKALGETEDTSENAEDEEGRKKRERKRANRSVNTLAKDFESLRAKKFELEGSFDPLFKKMCADFDEDGAKGLLMNHLSVDQHGKIVFDSSDAIIKDLEGNDNKEGNLEDINTGNPEAENENKDADTDGISLEALGSIQKRYFIDIDQLTICPSLQGFEFDNKGNLDVSLLKSLSDEVNMIAPNSLLEEQAAMNGDVELGSAPLDSDGSDDDDNEQGHIVHALEDMAYGDENVDLSTKPLDEFEDPTNNMQDDIDTGETINLANYSVDNQSSVNGIYEYFDKSIKKNWAGPEHWRIQALRKRSIFQPPGMDLSNVSEGADTTRTSTSLERRRRRETDNTIDFTKEVDLDSLLTPASGSLKLPKSHWKKHNRCLLPDDYQYDSKRLLQLFLKPKVTLMPYVSFNGETGVKRVFEGQDEADASAPIYPGGFDEDSDGGDMEEQGLHDFDGGSMQELRENTSSPTPPSSAGFGENLLLNARLAKPDSINYAKRAKRVDVKVLKENIWKCLDLEEKNIPEASKSNAESNNDEEPKEEEKEEPVRTFSSTVSQLENLYGQKELKDISTSFAFICLLHLANENALNLISNEDFSDVFIQHDPSLTSLEQLEKNI</sequence>
<evidence type="ECO:0000256" key="12">
    <source>
        <dbReference type="SAM" id="MobiDB-lite"/>
    </source>
</evidence>
<dbReference type="PANTHER" id="PTHR13108:SF9">
    <property type="entry name" value="CONDENSIN COMPLEX SUBUNIT 2"/>
    <property type="match status" value="1"/>
</dbReference>
<comment type="similarity">
    <text evidence="3 11">Belongs to the CND2 (condensin subunit 2) family.</text>
</comment>
<dbReference type="GeneID" id="25032751"/>
<keyword evidence="14" id="KW-1185">Reference proteome</keyword>
<keyword evidence="7 11" id="KW-0132">Cell division</keyword>
<comment type="subcellular location">
    <subcellularLocation>
        <location evidence="1">Chromosome</location>
    </subcellularLocation>
    <subcellularLocation>
        <location evidence="2">Cytoplasm</location>
    </subcellularLocation>
</comment>
<dbReference type="Proteomes" id="UP000016088">
    <property type="component" value="Unassembled WGS sequence"/>
</dbReference>
<dbReference type="VEuPathDB" id="FungiDB:SOCG_03783"/>
<dbReference type="RefSeq" id="XP_013019147.1">
    <property type="nucleotide sequence ID" value="XM_013163693.1"/>
</dbReference>
<dbReference type="PIRSF" id="PIRSF017126">
    <property type="entry name" value="Condensin_H"/>
    <property type="match status" value="1"/>
</dbReference>
<evidence type="ECO:0000256" key="5">
    <source>
        <dbReference type="ARBA" id="ARBA00022454"/>
    </source>
</evidence>
<feature type="region of interest" description="Disordered" evidence="12">
    <location>
        <begin position="567"/>
        <end position="618"/>
    </location>
</feature>
<organism evidence="13 14">
    <name type="scientific">Schizosaccharomyces octosporus (strain yFS286)</name>
    <name type="common">Fission yeast</name>
    <name type="synonym">Octosporomyces octosporus</name>
    <dbReference type="NCBI Taxonomy" id="483514"/>
    <lineage>
        <taxon>Eukaryota</taxon>
        <taxon>Fungi</taxon>
        <taxon>Dikarya</taxon>
        <taxon>Ascomycota</taxon>
        <taxon>Taphrinomycotina</taxon>
        <taxon>Schizosaccharomycetes</taxon>
        <taxon>Schizosaccharomycetales</taxon>
        <taxon>Schizosaccharomycetaceae</taxon>
        <taxon>Schizosaccharomyces</taxon>
    </lineage>
</organism>
<keyword evidence="6" id="KW-0963">Cytoplasm</keyword>
<dbReference type="OMA" id="FRKTCAD"/>
<feature type="region of interest" description="Disordered" evidence="12">
    <location>
        <begin position="151"/>
        <end position="179"/>
    </location>
</feature>
<gene>
    <name evidence="13" type="ORF">SOCG_03783</name>
</gene>
<keyword evidence="10 11" id="KW-0131">Cell cycle</keyword>
<name>S9PV27_SCHOY</name>
<dbReference type="GO" id="GO:0003690">
    <property type="term" value="F:double-stranded DNA binding"/>
    <property type="evidence" value="ECO:0007669"/>
    <property type="project" value="EnsemblFungi"/>
</dbReference>
<dbReference type="AlphaFoldDB" id="S9PV27"/>
<dbReference type="GO" id="GO:0033553">
    <property type="term" value="C:rDNA heterochromatin"/>
    <property type="evidence" value="ECO:0007669"/>
    <property type="project" value="EnsemblFungi"/>
</dbReference>
<feature type="region of interest" description="Disordered" evidence="12">
    <location>
        <begin position="665"/>
        <end position="691"/>
    </location>
</feature>
<feature type="region of interest" description="Disordered" evidence="12">
    <location>
        <begin position="1"/>
        <end position="60"/>
    </location>
</feature>
<feature type="compositionally biased region" description="Acidic residues" evidence="12">
    <location>
        <begin position="155"/>
        <end position="166"/>
    </location>
</feature>
<dbReference type="GO" id="GO:0016887">
    <property type="term" value="F:ATP hydrolysis activity"/>
    <property type="evidence" value="ECO:0007669"/>
    <property type="project" value="EnsemblFungi"/>
</dbReference>
<evidence type="ECO:0000256" key="4">
    <source>
        <dbReference type="ARBA" id="ARBA00016065"/>
    </source>
</evidence>
<evidence type="ECO:0000256" key="11">
    <source>
        <dbReference type="PIRNR" id="PIRNR017126"/>
    </source>
</evidence>
<dbReference type="GO" id="GO:0051301">
    <property type="term" value="P:cell division"/>
    <property type="evidence" value="ECO:0007669"/>
    <property type="project" value="UniProtKB-KW"/>
</dbReference>
<dbReference type="HOGENOM" id="CLU_010510_0_1_1"/>
<dbReference type="GO" id="GO:0003697">
    <property type="term" value="F:single-stranded DNA binding"/>
    <property type="evidence" value="ECO:0007669"/>
    <property type="project" value="EnsemblFungi"/>
</dbReference>
<evidence type="ECO:0000256" key="1">
    <source>
        <dbReference type="ARBA" id="ARBA00004286"/>
    </source>
</evidence>
<dbReference type="GO" id="GO:0061638">
    <property type="term" value="C:CENP-A containing chromatin"/>
    <property type="evidence" value="ECO:0007669"/>
    <property type="project" value="EnsemblFungi"/>
</dbReference>
<evidence type="ECO:0000256" key="9">
    <source>
        <dbReference type="ARBA" id="ARBA00023067"/>
    </source>
</evidence>
<evidence type="ECO:0000313" key="13">
    <source>
        <dbReference type="EMBL" id="EPX71847.1"/>
    </source>
</evidence>
<proteinExistence type="inferred from homology"/>
<evidence type="ECO:0000256" key="8">
    <source>
        <dbReference type="ARBA" id="ARBA00022776"/>
    </source>
</evidence>
<feature type="compositionally biased region" description="Acidic residues" evidence="12">
    <location>
        <begin position="673"/>
        <end position="684"/>
    </location>
</feature>
<keyword evidence="9 11" id="KW-0226">DNA condensation</keyword>
<dbReference type="GO" id="GO:0005634">
    <property type="term" value="C:nucleus"/>
    <property type="evidence" value="ECO:0007669"/>
    <property type="project" value="EnsemblFungi"/>
</dbReference>
<feature type="region of interest" description="Disordered" evidence="12">
    <location>
        <begin position="457"/>
        <end position="481"/>
    </location>
</feature>
<dbReference type="GO" id="GO:0007076">
    <property type="term" value="P:mitotic chromosome condensation"/>
    <property type="evidence" value="ECO:0007669"/>
    <property type="project" value="EnsemblFungi"/>
</dbReference>
<dbReference type="InterPro" id="IPR022816">
    <property type="entry name" value="Condensin_barren_su2"/>
</dbReference>
<dbReference type="eggNOG" id="KOG2328">
    <property type="taxonomic scope" value="Eukaryota"/>
</dbReference>
<accession>S9PV27</accession>
<dbReference type="PANTHER" id="PTHR13108">
    <property type="entry name" value="CONDENSIN COMPLEX SUBUNIT 2"/>
    <property type="match status" value="1"/>
</dbReference>
<feature type="compositionally biased region" description="Acidic residues" evidence="12">
    <location>
        <begin position="577"/>
        <end position="588"/>
    </location>
</feature>
<evidence type="ECO:0000256" key="6">
    <source>
        <dbReference type="ARBA" id="ARBA00022490"/>
    </source>
</evidence>
<dbReference type="GO" id="GO:0005737">
    <property type="term" value="C:cytoplasm"/>
    <property type="evidence" value="ECO:0007669"/>
    <property type="project" value="UniProtKB-SubCell"/>
</dbReference>
<evidence type="ECO:0000256" key="2">
    <source>
        <dbReference type="ARBA" id="ARBA00004496"/>
    </source>
</evidence>
<evidence type="ECO:0000313" key="14">
    <source>
        <dbReference type="Proteomes" id="UP000016088"/>
    </source>
</evidence>
<evidence type="ECO:0000256" key="7">
    <source>
        <dbReference type="ARBA" id="ARBA00022618"/>
    </source>
</evidence>
<dbReference type="GO" id="GO:0000796">
    <property type="term" value="C:condensin complex"/>
    <property type="evidence" value="ECO:0007669"/>
    <property type="project" value="EnsemblFungi"/>
</dbReference>
<dbReference type="EMBL" id="KE503207">
    <property type="protein sequence ID" value="EPX71847.1"/>
    <property type="molecule type" value="Genomic_DNA"/>
</dbReference>